<dbReference type="PROSITE" id="PS00134">
    <property type="entry name" value="TRYPSIN_HIS"/>
    <property type="match status" value="1"/>
</dbReference>
<comment type="caution">
    <text evidence="3">The sequence shown here is derived from an EMBL/GenBank/DDBJ whole genome shotgun (WGS) entry which is preliminary data.</text>
</comment>
<organism evidence="3 4">
    <name type="scientific">Kitasatospora putterlickiae</name>
    <dbReference type="NCBI Taxonomy" id="221725"/>
    <lineage>
        <taxon>Bacteria</taxon>
        <taxon>Bacillati</taxon>
        <taxon>Actinomycetota</taxon>
        <taxon>Actinomycetes</taxon>
        <taxon>Kitasatosporales</taxon>
        <taxon>Streptomycetaceae</taxon>
        <taxon>Kitasatospora</taxon>
    </lineage>
</organism>
<proteinExistence type="predicted"/>
<evidence type="ECO:0000256" key="2">
    <source>
        <dbReference type="SAM" id="MobiDB-lite"/>
    </source>
</evidence>
<dbReference type="InterPro" id="IPR009003">
    <property type="entry name" value="Peptidase_S1_PA"/>
</dbReference>
<dbReference type="PANTHER" id="PTHR15462:SF8">
    <property type="entry name" value="SERINE PROTEASE"/>
    <property type="match status" value="1"/>
</dbReference>
<gene>
    <name evidence="3" type="ORF">GCM10009639_06370</name>
</gene>
<feature type="region of interest" description="Disordered" evidence="2">
    <location>
        <begin position="1"/>
        <end position="20"/>
    </location>
</feature>
<dbReference type="InterPro" id="IPR050966">
    <property type="entry name" value="Glutamyl_endopeptidase"/>
</dbReference>
<protein>
    <submittedName>
        <fullName evidence="3">Trypsin-like peptidase domain-containing protein</fullName>
    </submittedName>
</protein>
<sequence length="263" mass="27450">MIGRARPEDETEPWMPSRPVRTARAARTAAVAVLLLAAAIACGGGQDGGRSAAVAPRTPAWDRVGTLSVHTAQGPRACTASVVRSPRRNLLVTAAHCVENHRIGLLDGLVFTPGYRNGYSPYGSWPVRSVTVDPRWSAGADPEYDVAFVTVGAVGGRQVEDAVGGNPLGTAQGFGLAVSVTGYPNERDEPITCSGLTASQSPTQERFDCAGYTDGTSGSPWLTANGRVIGVIGGYQEGGETPGTSYSVTFDDRVAELFQRAVA</sequence>
<evidence type="ECO:0000256" key="1">
    <source>
        <dbReference type="ARBA" id="ARBA00022729"/>
    </source>
</evidence>
<dbReference type="Gene3D" id="2.40.10.10">
    <property type="entry name" value="Trypsin-like serine proteases"/>
    <property type="match status" value="2"/>
</dbReference>
<name>A0ABN1XP50_9ACTN</name>
<evidence type="ECO:0000313" key="3">
    <source>
        <dbReference type="EMBL" id="GAA1384656.1"/>
    </source>
</evidence>
<dbReference type="InterPro" id="IPR018114">
    <property type="entry name" value="TRYPSIN_HIS"/>
</dbReference>
<dbReference type="PANTHER" id="PTHR15462">
    <property type="entry name" value="SERINE PROTEASE"/>
    <property type="match status" value="1"/>
</dbReference>
<dbReference type="Proteomes" id="UP001499863">
    <property type="component" value="Unassembled WGS sequence"/>
</dbReference>
<dbReference type="SUPFAM" id="SSF50494">
    <property type="entry name" value="Trypsin-like serine proteases"/>
    <property type="match status" value="1"/>
</dbReference>
<reference evidence="3 4" key="1">
    <citation type="journal article" date="2019" name="Int. J. Syst. Evol. Microbiol.">
        <title>The Global Catalogue of Microorganisms (GCM) 10K type strain sequencing project: providing services to taxonomists for standard genome sequencing and annotation.</title>
        <authorList>
            <consortium name="The Broad Institute Genomics Platform"/>
            <consortium name="The Broad Institute Genome Sequencing Center for Infectious Disease"/>
            <person name="Wu L."/>
            <person name="Ma J."/>
        </authorList>
    </citation>
    <scope>NUCLEOTIDE SEQUENCE [LARGE SCALE GENOMIC DNA]</scope>
    <source>
        <strain evidence="3 4">JCM 12393</strain>
    </source>
</reference>
<keyword evidence="4" id="KW-1185">Reference proteome</keyword>
<dbReference type="Pfam" id="PF13365">
    <property type="entry name" value="Trypsin_2"/>
    <property type="match status" value="1"/>
</dbReference>
<keyword evidence="1" id="KW-0732">Signal</keyword>
<accession>A0ABN1XP50</accession>
<dbReference type="InterPro" id="IPR043504">
    <property type="entry name" value="Peptidase_S1_PA_chymotrypsin"/>
</dbReference>
<dbReference type="EMBL" id="BAAAKJ010000027">
    <property type="protein sequence ID" value="GAA1384656.1"/>
    <property type="molecule type" value="Genomic_DNA"/>
</dbReference>
<evidence type="ECO:0000313" key="4">
    <source>
        <dbReference type="Proteomes" id="UP001499863"/>
    </source>
</evidence>